<organism evidence="3 4">
    <name type="scientific">Candidatus Cryptobacteroides intestinigallinarum</name>
    <dbReference type="NCBI Taxonomy" id="2840767"/>
    <lineage>
        <taxon>Bacteria</taxon>
        <taxon>Pseudomonadati</taxon>
        <taxon>Bacteroidota</taxon>
        <taxon>Bacteroidia</taxon>
        <taxon>Bacteroidales</taxon>
        <taxon>Candidatus Cryptobacteroides</taxon>
    </lineage>
</organism>
<gene>
    <name evidence="3" type="ORF">IAC08_08205</name>
</gene>
<dbReference type="PANTHER" id="PTHR35190">
    <property type="entry name" value="PROTEIN DCD1B"/>
    <property type="match status" value="1"/>
</dbReference>
<feature type="transmembrane region" description="Helical" evidence="1">
    <location>
        <begin position="12"/>
        <end position="31"/>
    </location>
</feature>
<dbReference type="EMBL" id="JADIMK010000086">
    <property type="protein sequence ID" value="MBO8456362.1"/>
    <property type="molecule type" value="Genomic_DNA"/>
</dbReference>
<protein>
    <submittedName>
        <fullName evidence="3">Choloylglycine hydrolase</fullName>
    </submittedName>
</protein>
<dbReference type="InterPro" id="IPR047794">
    <property type="entry name" value="C45_proenzyme-like"/>
</dbReference>
<reference evidence="3" key="2">
    <citation type="journal article" date="2021" name="PeerJ">
        <title>Extensive microbial diversity within the chicken gut microbiome revealed by metagenomics and culture.</title>
        <authorList>
            <person name="Gilroy R."/>
            <person name="Ravi A."/>
            <person name="Getino M."/>
            <person name="Pursley I."/>
            <person name="Horton D.L."/>
            <person name="Alikhan N.F."/>
            <person name="Baker D."/>
            <person name="Gharbi K."/>
            <person name="Hall N."/>
            <person name="Watson M."/>
            <person name="Adriaenssens E.M."/>
            <person name="Foster-Nyarko E."/>
            <person name="Jarju S."/>
            <person name="Secka A."/>
            <person name="Antonio M."/>
            <person name="Oren A."/>
            <person name="Chaudhuri R.R."/>
            <person name="La Ragione R."/>
            <person name="Hildebrand F."/>
            <person name="Pallen M.J."/>
        </authorList>
    </citation>
    <scope>NUCLEOTIDE SEQUENCE</scope>
    <source>
        <strain evidence="3">B1-3475</strain>
    </source>
</reference>
<evidence type="ECO:0000313" key="3">
    <source>
        <dbReference type="EMBL" id="MBO8456362.1"/>
    </source>
</evidence>
<sequence>MLRRIFKWTAIVLAVLVAGIVIAALALYWSADLKMPVCNFEDQTDTVVFSSGDSLRTYGDNWLRHSRSGLWEMKITGSAPNRGYAIGKMAPDLMYYQEKAFVDQIRHLIPSDSYLKFLRFFIIIFNRHLGVNVPEEYREEIYGMSRSATHEFDMIGSPYMRQMQYHSAHDLGHALQDYMMVGCSSFSCWGDMTADGGLLTGRNFDFYMGNDFAANRLVTFCFPDNGYRFASVGWPGMIGVLSGMNETGLTVTINAAKSDVPTSSATPISILAREILQYASDIDEAYAIAAEMHTFVSESILISSSRDGRAAIIEKSPDKMSLYQPSGDSCRVICTNHFQSPLFMQDERNLENIRTTDSRYRHMRIREMLDSLPPAAPEDAAKVLRERHGLGGMELGLTNELAVNQLIAHHSVIFKPDSLLMWVSTFPWQCGEYVCYDLNRIFSGDTDPGHEISMPSRTIPHDPFLDTPLYRDAIDYRRLAGYVRKAASHGQAAPQDSISRLIGSNPFFYDSYNIAGDYFRSRGDKDMAVRMWQEALRHPVAGTAKEDAIRRKTGDMKQDR</sequence>
<dbReference type="InterPro" id="IPR047803">
    <property type="entry name" value="DCD1A/B-like"/>
</dbReference>
<evidence type="ECO:0000259" key="2">
    <source>
        <dbReference type="Pfam" id="PF03417"/>
    </source>
</evidence>
<keyword evidence="1" id="KW-0812">Transmembrane</keyword>
<dbReference type="InterPro" id="IPR005079">
    <property type="entry name" value="Peptidase_C45_hydrolase"/>
</dbReference>
<dbReference type="Gene3D" id="3.60.60.10">
    <property type="entry name" value="Penicillin V Acylase, Chain A"/>
    <property type="match status" value="1"/>
</dbReference>
<keyword evidence="3" id="KW-0378">Hydrolase</keyword>
<evidence type="ECO:0000256" key="1">
    <source>
        <dbReference type="SAM" id="Phobius"/>
    </source>
</evidence>
<dbReference type="NCBIfam" id="NF040521">
    <property type="entry name" value="C45_proenzyme"/>
    <property type="match status" value="1"/>
</dbReference>
<keyword evidence="1" id="KW-0472">Membrane</keyword>
<comment type="caution">
    <text evidence="3">The sequence shown here is derived from an EMBL/GenBank/DDBJ whole genome shotgun (WGS) entry which is preliminary data.</text>
</comment>
<accession>A0A9D9N0Z3</accession>
<dbReference type="AlphaFoldDB" id="A0A9D9N0Z3"/>
<reference evidence="3" key="1">
    <citation type="submission" date="2020-10" db="EMBL/GenBank/DDBJ databases">
        <authorList>
            <person name="Gilroy R."/>
        </authorList>
    </citation>
    <scope>NUCLEOTIDE SEQUENCE</scope>
    <source>
        <strain evidence="3">B1-3475</strain>
    </source>
</reference>
<name>A0A9D9N0Z3_9BACT</name>
<proteinExistence type="predicted"/>
<dbReference type="Pfam" id="PF03417">
    <property type="entry name" value="AAT"/>
    <property type="match status" value="1"/>
</dbReference>
<dbReference type="PANTHER" id="PTHR35190:SF1">
    <property type="entry name" value="PEPTIDASE C45 HYDROLASE DOMAIN-CONTAINING PROTEIN"/>
    <property type="match status" value="1"/>
</dbReference>
<dbReference type="GO" id="GO:0016787">
    <property type="term" value="F:hydrolase activity"/>
    <property type="evidence" value="ECO:0007669"/>
    <property type="project" value="UniProtKB-KW"/>
</dbReference>
<keyword evidence="1" id="KW-1133">Transmembrane helix</keyword>
<evidence type="ECO:0000313" key="4">
    <source>
        <dbReference type="Proteomes" id="UP000823617"/>
    </source>
</evidence>
<dbReference type="Proteomes" id="UP000823617">
    <property type="component" value="Unassembled WGS sequence"/>
</dbReference>
<feature type="domain" description="Peptidase C45 hydrolase" evidence="2">
    <location>
        <begin position="195"/>
        <end position="389"/>
    </location>
</feature>